<sequence length="137" mass="14328">MSFAPYLAFDGTCREAMTRYAEIFGATDLLIMTAEDAPPEAMDSFPNGRVMHSQISLDGTTLMAADMAGPAGDAPRRGDCVCYTAPSSARGASVFAALAAGGRTDMPFSPTFFSAGFGIVTDRFGTNWMITTAQGAS</sequence>
<dbReference type="SUPFAM" id="SSF54593">
    <property type="entry name" value="Glyoxalase/Bleomycin resistance protein/Dihydroxybiphenyl dioxygenase"/>
    <property type="match status" value="1"/>
</dbReference>
<dbReference type="InterPro" id="IPR028973">
    <property type="entry name" value="PhnB-like"/>
</dbReference>
<dbReference type="Pfam" id="PF06983">
    <property type="entry name" value="3-dmu-9_3-mt"/>
    <property type="match status" value="1"/>
</dbReference>
<evidence type="ECO:0000259" key="1">
    <source>
        <dbReference type="Pfam" id="PF06983"/>
    </source>
</evidence>
<organism evidence="2">
    <name type="scientific">mine drainage metagenome</name>
    <dbReference type="NCBI Taxonomy" id="410659"/>
    <lineage>
        <taxon>unclassified sequences</taxon>
        <taxon>metagenomes</taxon>
        <taxon>ecological metagenomes</taxon>
    </lineage>
</organism>
<dbReference type="Gene3D" id="3.10.180.10">
    <property type="entry name" value="2,3-Dihydroxybiphenyl 1,2-Dioxygenase, domain 1"/>
    <property type="match status" value="1"/>
</dbReference>
<comment type="caution">
    <text evidence="2">The sequence shown here is derived from an EMBL/GenBank/DDBJ whole genome shotgun (WGS) entry which is preliminary data.</text>
</comment>
<dbReference type="AlphaFoldDB" id="A0A1J5P7I4"/>
<protein>
    <recommendedName>
        <fullName evidence="1">PhnB-like domain-containing protein</fullName>
    </recommendedName>
</protein>
<reference evidence="2" key="1">
    <citation type="submission" date="2016-10" db="EMBL/GenBank/DDBJ databases">
        <title>Sequence of Gallionella enrichment culture.</title>
        <authorList>
            <person name="Poehlein A."/>
            <person name="Muehling M."/>
            <person name="Daniel R."/>
        </authorList>
    </citation>
    <scope>NUCLEOTIDE SEQUENCE</scope>
</reference>
<dbReference type="CDD" id="cd06588">
    <property type="entry name" value="PhnB_like"/>
    <property type="match status" value="1"/>
</dbReference>
<feature type="domain" description="PhnB-like" evidence="1">
    <location>
        <begin position="3"/>
        <end position="131"/>
    </location>
</feature>
<evidence type="ECO:0000313" key="2">
    <source>
        <dbReference type="EMBL" id="OIQ67190.1"/>
    </source>
</evidence>
<dbReference type="InterPro" id="IPR029068">
    <property type="entry name" value="Glyas_Bleomycin-R_OHBP_Dase"/>
</dbReference>
<accession>A0A1J5P7I4</accession>
<name>A0A1J5P7I4_9ZZZZ</name>
<gene>
    <name evidence="2" type="ORF">GALL_512340</name>
</gene>
<dbReference type="PANTHER" id="PTHR33990">
    <property type="entry name" value="PROTEIN YJDN-RELATED"/>
    <property type="match status" value="1"/>
</dbReference>
<proteinExistence type="predicted"/>
<dbReference type="PANTHER" id="PTHR33990:SF1">
    <property type="entry name" value="PROTEIN YJDN"/>
    <property type="match status" value="1"/>
</dbReference>
<dbReference type="EMBL" id="MLJW01006087">
    <property type="protein sequence ID" value="OIQ67190.1"/>
    <property type="molecule type" value="Genomic_DNA"/>
</dbReference>